<dbReference type="RefSeq" id="YP_009056682.1">
    <property type="nucleotide sequence ID" value="NC_024794.1"/>
</dbReference>
<evidence type="ECO:0000313" key="3">
    <source>
        <dbReference type="Proteomes" id="UP000027388"/>
    </source>
</evidence>
<evidence type="ECO:0000256" key="1">
    <source>
        <dbReference type="SAM" id="Phobius"/>
    </source>
</evidence>
<organism evidence="2 3">
    <name type="scientific">Escherichia phage vB_EcoM_PhAPEC2</name>
    <dbReference type="NCBI Taxonomy" id="1391224"/>
    <lineage>
        <taxon>Viruses</taxon>
        <taxon>Duplodnaviria</taxon>
        <taxon>Heunggongvirae</taxon>
        <taxon>Uroviricota</taxon>
        <taxon>Caudoviricetes</taxon>
        <taxon>Pantevenvirales</taxon>
        <taxon>Straboviridae</taxon>
        <taxon>Tevenvirinae</taxon>
        <taxon>Mosigvirus</taxon>
        <taxon>Mosigvirus phapec2</taxon>
    </lineage>
</organism>
<dbReference type="GeneID" id="20284246"/>
<dbReference type="EMBL" id="KF562341">
    <property type="protein sequence ID" value="AHV82799.1"/>
    <property type="molecule type" value="Genomic_DNA"/>
</dbReference>
<dbReference type="Proteomes" id="UP000027388">
    <property type="component" value="Segment"/>
</dbReference>
<proteinExistence type="predicted"/>
<dbReference type="KEGG" id="vg:20284246"/>
<protein>
    <recommendedName>
        <fullName evidence="4">Signal-peptide domain-containing protein</fullName>
    </recommendedName>
</protein>
<evidence type="ECO:0000313" key="2">
    <source>
        <dbReference type="EMBL" id="AHV82799.1"/>
    </source>
</evidence>
<reference evidence="2 3" key="1">
    <citation type="journal article" date="2014" name="Vet. Microbiol.">
        <title>A cocktail of in vitro efficient phages is not a guarantee for in vivo therapeutic results against avian colibacillosis.</title>
        <authorList>
            <person name="Tsonos J."/>
            <person name="Oosterik L.H."/>
            <person name="Tuntufye H.N."/>
            <person name="Klumpp J."/>
            <person name="Butaye P."/>
            <person name="De Greve H."/>
            <person name="Hernalsteens J.P."/>
            <person name="Lavigne R."/>
            <person name="Goddeeris B.M."/>
        </authorList>
    </citation>
    <scope>NUCLEOTIDE SEQUENCE [LARGE SCALE GENOMIC DNA]</scope>
</reference>
<feature type="transmembrane region" description="Helical" evidence="1">
    <location>
        <begin position="29"/>
        <end position="54"/>
    </location>
</feature>
<keyword evidence="1" id="KW-0812">Transmembrane</keyword>
<keyword evidence="3" id="KW-1185">Reference proteome</keyword>
<name>A0A067ZJB2_9CAUD</name>
<accession>A0A067ZJB2</accession>
<keyword evidence="1" id="KW-1133">Transmembrane helix</keyword>
<feature type="transmembrane region" description="Helical" evidence="1">
    <location>
        <begin position="74"/>
        <end position="101"/>
    </location>
</feature>
<evidence type="ECO:0008006" key="4">
    <source>
        <dbReference type="Google" id="ProtNLM"/>
    </source>
</evidence>
<sequence length="157" mass="18037">MIINENSWHFKIYAAFNSTWNRPKTLCAYFWKTFLPVLFVSIIGFAILAAATIVGQEILTKFFVFSSLWTLVPASIGVGVLFIALCVGISIVLVLGIPWLIDLYRERKYYKEVELIAQNQERIKNGLEPIERKKSLIGEYLKARKEKVCPTLEYKAK</sequence>
<gene>
    <name evidence="2" type="ORF">PhAPEC2_90</name>
</gene>
<keyword evidence="1" id="KW-0472">Membrane</keyword>